<sequence>MTQSDDRSILPWSHRLSPVLRGLVTVVAGILCGIVGTFAHRMGASANIPYGLVLAFLILGISAWCARSRLDVVGLALHLIASSGTVWLIAVQSTDDALTPVGFSGSSVPYFSQRVGYLWLIGCIVVQLMLMFLPARWFAITPKTDGKTDDKTDDKNSQQPSQQSMSRQTPDTLAESR</sequence>
<evidence type="ECO:0000256" key="1">
    <source>
        <dbReference type="SAM" id="MobiDB-lite"/>
    </source>
</evidence>
<keyword evidence="2" id="KW-0472">Membrane</keyword>
<name>A0A7J5TQU0_BIFBI</name>
<feature type="transmembrane region" description="Helical" evidence="2">
    <location>
        <begin position="20"/>
        <end position="42"/>
    </location>
</feature>
<feature type="compositionally biased region" description="Basic and acidic residues" evidence="1">
    <location>
        <begin position="144"/>
        <end position="156"/>
    </location>
</feature>
<proteinExistence type="predicted"/>
<feature type="transmembrane region" description="Helical" evidence="2">
    <location>
        <begin position="117"/>
        <end position="139"/>
    </location>
</feature>
<dbReference type="EMBL" id="WDOP01000001">
    <property type="protein sequence ID" value="KAB7487489.1"/>
    <property type="molecule type" value="Genomic_DNA"/>
</dbReference>
<gene>
    <name evidence="3" type="ORF">GBA83_01090</name>
</gene>
<feature type="region of interest" description="Disordered" evidence="1">
    <location>
        <begin position="144"/>
        <end position="177"/>
    </location>
</feature>
<feature type="transmembrane region" description="Helical" evidence="2">
    <location>
        <begin position="72"/>
        <end position="90"/>
    </location>
</feature>
<reference evidence="3 4" key="1">
    <citation type="journal article" date="2019" name="Nat. Med.">
        <title>A library of human gut bacterial isolates paired with longitudinal multiomics data enables mechanistic microbiome research.</title>
        <authorList>
            <person name="Poyet M."/>
            <person name="Groussin M."/>
            <person name="Gibbons S.M."/>
            <person name="Avila-Pacheco J."/>
            <person name="Jiang X."/>
            <person name="Kearney S.M."/>
            <person name="Perrotta A.R."/>
            <person name="Berdy B."/>
            <person name="Zhao S."/>
            <person name="Lieberman T.D."/>
            <person name="Swanson P.K."/>
            <person name="Smith M."/>
            <person name="Roesemann S."/>
            <person name="Alexander J.E."/>
            <person name="Rich S.A."/>
            <person name="Livny J."/>
            <person name="Vlamakis H."/>
            <person name="Clish C."/>
            <person name="Bullock K."/>
            <person name="Deik A."/>
            <person name="Scott J."/>
            <person name="Pierce K.A."/>
            <person name="Xavier R.J."/>
            <person name="Alm E.J."/>
        </authorList>
    </citation>
    <scope>NUCLEOTIDE SEQUENCE [LARGE SCALE GENOMIC DNA]</scope>
    <source>
        <strain evidence="3 4">BIOML-A13</strain>
    </source>
</reference>
<comment type="caution">
    <text evidence="3">The sequence shown here is derived from an EMBL/GenBank/DDBJ whole genome shotgun (WGS) entry which is preliminary data.</text>
</comment>
<evidence type="ECO:0000256" key="2">
    <source>
        <dbReference type="SAM" id="Phobius"/>
    </source>
</evidence>
<dbReference type="AlphaFoldDB" id="A0A7J5TQU0"/>
<accession>A0A7J5TQU0</accession>
<feature type="transmembrane region" description="Helical" evidence="2">
    <location>
        <begin position="48"/>
        <end position="65"/>
    </location>
</feature>
<keyword evidence="2" id="KW-1133">Transmembrane helix</keyword>
<dbReference type="Proteomes" id="UP000451386">
    <property type="component" value="Unassembled WGS sequence"/>
</dbReference>
<protein>
    <submittedName>
        <fullName evidence="3">Alcohol dehydrogenase</fullName>
    </submittedName>
</protein>
<keyword evidence="2" id="KW-0812">Transmembrane</keyword>
<evidence type="ECO:0000313" key="4">
    <source>
        <dbReference type="Proteomes" id="UP000451386"/>
    </source>
</evidence>
<evidence type="ECO:0000313" key="3">
    <source>
        <dbReference type="EMBL" id="KAB7487489.1"/>
    </source>
</evidence>
<feature type="compositionally biased region" description="Low complexity" evidence="1">
    <location>
        <begin position="157"/>
        <end position="168"/>
    </location>
</feature>
<organism evidence="3 4">
    <name type="scientific">Bifidobacterium bifidum</name>
    <dbReference type="NCBI Taxonomy" id="1681"/>
    <lineage>
        <taxon>Bacteria</taxon>
        <taxon>Bacillati</taxon>
        <taxon>Actinomycetota</taxon>
        <taxon>Actinomycetes</taxon>
        <taxon>Bifidobacteriales</taxon>
        <taxon>Bifidobacteriaceae</taxon>
        <taxon>Bifidobacterium</taxon>
    </lineage>
</organism>